<reference evidence="1" key="2">
    <citation type="journal article" date="2023" name="IMA Fungus">
        <title>Comparative genomic study of the Penicillium genus elucidates a diverse pangenome and 15 lateral gene transfer events.</title>
        <authorList>
            <person name="Petersen C."/>
            <person name="Sorensen T."/>
            <person name="Nielsen M.R."/>
            <person name="Sondergaard T.E."/>
            <person name="Sorensen J.L."/>
            <person name="Fitzpatrick D.A."/>
            <person name="Frisvad J.C."/>
            <person name="Nielsen K.L."/>
        </authorList>
    </citation>
    <scope>NUCLEOTIDE SEQUENCE</scope>
    <source>
        <strain evidence="1">IBT 30069</strain>
    </source>
</reference>
<evidence type="ECO:0000313" key="2">
    <source>
        <dbReference type="Proteomes" id="UP001149165"/>
    </source>
</evidence>
<organism evidence="1 2">
    <name type="scientific">Penicillium angulare</name>
    <dbReference type="NCBI Taxonomy" id="116970"/>
    <lineage>
        <taxon>Eukaryota</taxon>
        <taxon>Fungi</taxon>
        <taxon>Dikarya</taxon>
        <taxon>Ascomycota</taxon>
        <taxon>Pezizomycotina</taxon>
        <taxon>Eurotiomycetes</taxon>
        <taxon>Eurotiomycetidae</taxon>
        <taxon>Eurotiales</taxon>
        <taxon>Aspergillaceae</taxon>
        <taxon>Penicillium</taxon>
    </lineage>
</organism>
<dbReference type="AlphaFoldDB" id="A0A9W9KC13"/>
<dbReference type="Proteomes" id="UP001149165">
    <property type="component" value="Unassembled WGS sequence"/>
</dbReference>
<gene>
    <name evidence="1" type="ORF">N7456_006550</name>
</gene>
<dbReference type="Gene3D" id="3.30.559.30">
    <property type="entry name" value="Nonribosomal peptide synthetase, condensation domain"/>
    <property type="match status" value="1"/>
</dbReference>
<protein>
    <submittedName>
        <fullName evidence="1">Uncharacterized protein</fullName>
    </submittedName>
</protein>
<dbReference type="PANTHER" id="PTHR42034:SF1">
    <property type="entry name" value="CONDENSATION DOMAIN-CONTAINING PROTEIN"/>
    <property type="match status" value="1"/>
</dbReference>
<dbReference type="EMBL" id="JAPQKH010000004">
    <property type="protein sequence ID" value="KAJ5100498.1"/>
    <property type="molecule type" value="Genomic_DNA"/>
</dbReference>
<reference evidence="1" key="1">
    <citation type="submission" date="2022-11" db="EMBL/GenBank/DDBJ databases">
        <authorList>
            <person name="Petersen C."/>
        </authorList>
    </citation>
    <scope>NUCLEOTIDE SEQUENCE</scope>
    <source>
        <strain evidence="1">IBT 30069</strain>
    </source>
</reference>
<sequence>MPWKKAENSPNTFTRPLGPNEVFMQLVAEPGHALGHEHWAINYTATIVPRGAFEVLLSSPELLPTLIRYSWMHLRFQHPSIAACPDASRTATYVVPDSSDALNKWASKTFTVATDAKSADDVIPTIEPAADALLYFVPQSNQLLLHTGHWRTDGVGGTILLGQLVNLISSNAEALLSGKLPDPFDSFDWGSEVGRLMLPVEEAAKMPLVATDELKAIAQETTATFALAEGALGVPYIGDSTTVPAGTRAVELAFSPTDTSAAVSAAKARGFGITAAIHASMAAANFRNAISKHQDESRHYTSTIRQSFRECLPEPYSTPAGASGLYTSGWMASVDPSTTWEDNAHKYRTEYKKDVSGGYLQAHREYAYTLNEIVKNPPTPAEPPSDIDVSCIGVAEKYIEREYGTPERGFGITNVGLGVELLSRQATVFVWTFRDQLTLRLVYNESFHTAEQMSEFLKDVQTELLKQLNVWE</sequence>
<dbReference type="OrthoDB" id="2548233at2759"/>
<dbReference type="Gene3D" id="3.30.559.10">
    <property type="entry name" value="Chloramphenicol acetyltransferase-like domain"/>
    <property type="match status" value="1"/>
</dbReference>
<proteinExistence type="predicted"/>
<dbReference type="InterPro" id="IPR023213">
    <property type="entry name" value="CAT-like_dom_sf"/>
</dbReference>
<name>A0A9W9KC13_9EURO</name>
<comment type="caution">
    <text evidence="1">The sequence shown here is derived from an EMBL/GenBank/DDBJ whole genome shotgun (WGS) entry which is preliminary data.</text>
</comment>
<keyword evidence="2" id="KW-1185">Reference proteome</keyword>
<dbReference type="PANTHER" id="PTHR42034">
    <property type="entry name" value="CHROMOSOME 7, WHOLE GENOME SHOTGUN SEQUENCE-RELATED"/>
    <property type="match status" value="1"/>
</dbReference>
<evidence type="ECO:0000313" key="1">
    <source>
        <dbReference type="EMBL" id="KAJ5100498.1"/>
    </source>
</evidence>
<accession>A0A9W9KC13</accession>